<dbReference type="InterPro" id="IPR011992">
    <property type="entry name" value="EF-hand-dom_pair"/>
</dbReference>
<accession>A0ABP8URS7</accession>
<dbReference type="Gene3D" id="1.10.238.10">
    <property type="entry name" value="EF-hand"/>
    <property type="match status" value="1"/>
</dbReference>
<reference evidence="3" key="1">
    <citation type="journal article" date="2019" name="Int. J. Syst. Evol. Microbiol.">
        <title>The Global Catalogue of Microorganisms (GCM) 10K type strain sequencing project: providing services to taxonomists for standard genome sequencing and annotation.</title>
        <authorList>
            <consortium name="The Broad Institute Genomics Platform"/>
            <consortium name="The Broad Institute Genome Sequencing Center for Infectious Disease"/>
            <person name="Wu L."/>
            <person name="Ma J."/>
        </authorList>
    </citation>
    <scope>NUCLEOTIDE SEQUENCE [LARGE SCALE GENOMIC DNA]</scope>
    <source>
        <strain evidence="3">JCM 17939</strain>
    </source>
</reference>
<protein>
    <recommendedName>
        <fullName evidence="1">EF-hand domain-containing protein</fullName>
    </recommendedName>
</protein>
<dbReference type="CDD" id="cd00051">
    <property type="entry name" value="EFh"/>
    <property type="match status" value="1"/>
</dbReference>
<dbReference type="InterPro" id="IPR018247">
    <property type="entry name" value="EF_Hand_1_Ca_BS"/>
</dbReference>
<proteinExistence type="predicted"/>
<dbReference type="EMBL" id="BAABHK010000021">
    <property type="protein sequence ID" value="GAA4637919.1"/>
    <property type="molecule type" value="Genomic_DNA"/>
</dbReference>
<dbReference type="SMART" id="SM00054">
    <property type="entry name" value="EFh"/>
    <property type="match status" value="2"/>
</dbReference>
<feature type="domain" description="EF-hand" evidence="1">
    <location>
        <begin position="1"/>
        <end position="36"/>
    </location>
</feature>
<organism evidence="2 3">
    <name type="scientific">Actinoallomurus vinaceus</name>
    <dbReference type="NCBI Taxonomy" id="1080074"/>
    <lineage>
        <taxon>Bacteria</taxon>
        <taxon>Bacillati</taxon>
        <taxon>Actinomycetota</taxon>
        <taxon>Actinomycetes</taxon>
        <taxon>Streptosporangiales</taxon>
        <taxon>Thermomonosporaceae</taxon>
        <taxon>Actinoallomurus</taxon>
    </lineage>
</organism>
<dbReference type="Pfam" id="PF13499">
    <property type="entry name" value="EF-hand_7"/>
    <property type="match status" value="1"/>
</dbReference>
<gene>
    <name evidence="2" type="ORF">GCM10023196_093620</name>
</gene>
<keyword evidence="3" id="KW-1185">Reference proteome</keyword>
<evidence type="ECO:0000313" key="3">
    <source>
        <dbReference type="Proteomes" id="UP001501442"/>
    </source>
</evidence>
<evidence type="ECO:0000313" key="2">
    <source>
        <dbReference type="EMBL" id="GAA4637919.1"/>
    </source>
</evidence>
<dbReference type="PROSITE" id="PS50222">
    <property type="entry name" value="EF_HAND_2"/>
    <property type="match status" value="2"/>
</dbReference>
<sequence length="68" mass="7658">MADDEVARTFKEIDYDGDGYITAMEFKLAMTKRHEAVSGDEINSIFAHADDDNDGRINLAEFTKAWNA</sequence>
<comment type="caution">
    <text evidence="2">The sequence shown here is derived from an EMBL/GenBank/DDBJ whole genome shotgun (WGS) entry which is preliminary data.</text>
</comment>
<dbReference type="Proteomes" id="UP001501442">
    <property type="component" value="Unassembled WGS sequence"/>
</dbReference>
<dbReference type="PROSITE" id="PS00018">
    <property type="entry name" value="EF_HAND_1"/>
    <property type="match status" value="2"/>
</dbReference>
<dbReference type="InterPro" id="IPR002048">
    <property type="entry name" value="EF_hand_dom"/>
</dbReference>
<dbReference type="RefSeq" id="WP_345441150.1">
    <property type="nucleotide sequence ID" value="NZ_BAABHK010000021.1"/>
</dbReference>
<evidence type="ECO:0000259" key="1">
    <source>
        <dbReference type="PROSITE" id="PS50222"/>
    </source>
</evidence>
<dbReference type="SUPFAM" id="SSF47473">
    <property type="entry name" value="EF-hand"/>
    <property type="match status" value="1"/>
</dbReference>
<name>A0ABP8URS7_9ACTN</name>
<feature type="domain" description="EF-hand" evidence="1">
    <location>
        <begin position="37"/>
        <end position="68"/>
    </location>
</feature>